<keyword evidence="7" id="KW-0723">Serine/threonine-protein kinase</keyword>
<protein>
    <recommendedName>
        <fullName evidence="5">non-specific serine/threonine protein kinase</fullName>
        <ecNumber evidence="5">2.7.11.1</ecNumber>
    </recommendedName>
</protein>
<dbReference type="GO" id="GO:0004674">
    <property type="term" value="F:protein serine/threonine kinase activity"/>
    <property type="evidence" value="ECO:0007669"/>
    <property type="project" value="UniProtKB-KW"/>
</dbReference>
<keyword evidence="11" id="KW-0430">Lectin</keyword>
<dbReference type="AlphaFoldDB" id="A0A2P5B6U4"/>
<accession>A0A2P5B6U4</accession>
<evidence type="ECO:0000256" key="7">
    <source>
        <dbReference type="ARBA" id="ARBA00022527"/>
    </source>
</evidence>
<dbReference type="CDD" id="cd14066">
    <property type="entry name" value="STKc_IRAK"/>
    <property type="match status" value="1"/>
</dbReference>
<dbReference type="Gene3D" id="1.10.510.10">
    <property type="entry name" value="Transferase(Phosphotransferase) domain 1"/>
    <property type="match status" value="1"/>
</dbReference>
<dbReference type="CDD" id="cd06899">
    <property type="entry name" value="lectin_legume_LecRK_Arcelin_ConA"/>
    <property type="match status" value="1"/>
</dbReference>
<reference evidence="23" key="1">
    <citation type="submission" date="2016-06" db="EMBL/GenBank/DDBJ databases">
        <title>Parallel loss of symbiosis genes in relatives of nitrogen-fixing non-legume Parasponia.</title>
        <authorList>
            <person name="Van Velzen R."/>
            <person name="Holmer R."/>
            <person name="Bu F."/>
            <person name="Rutten L."/>
            <person name="Van Zeijl A."/>
            <person name="Liu W."/>
            <person name="Santuari L."/>
            <person name="Cao Q."/>
            <person name="Sharma T."/>
            <person name="Shen D."/>
            <person name="Roswanjaya Y."/>
            <person name="Wardhani T."/>
            <person name="Kalhor M.S."/>
            <person name="Jansen J."/>
            <person name="Van den Hoogen J."/>
            <person name="Gungor B."/>
            <person name="Hartog M."/>
            <person name="Hontelez J."/>
            <person name="Verver J."/>
            <person name="Yang W.-C."/>
            <person name="Schijlen E."/>
            <person name="Repin R."/>
            <person name="Schilthuizen M."/>
            <person name="Schranz E."/>
            <person name="Heidstra R."/>
            <person name="Miyata K."/>
            <person name="Fedorova E."/>
            <person name="Kohlen W."/>
            <person name="Bisseling T."/>
            <person name="Smit S."/>
            <person name="Geurts R."/>
        </authorList>
    </citation>
    <scope>NUCLEOTIDE SEQUENCE [LARGE SCALE GENOMIC DNA]</scope>
    <source>
        <strain evidence="23">cv. WU1-14</strain>
    </source>
</reference>
<keyword evidence="13 22" id="KW-0418">Kinase</keyword>
<dbReference type="Pfam" id="PF00139">
    <property type="entry name" value="Lectin_legB"/>
    <property type="match status" value="1"/>
</dbReference>
<feature type="transmembrane region" description="Helical" evidence="20">
    <location>
        <begin position="291"/>
        <end position="313"/>
    </location>
</feature>
<keyword evidence="17" id="KW-0675">Receptor</keyword>
<dbReference type="GO" id="GO:0005886">
    <property type="term" value="C:plasma membrane"/>
    <property type="evidence" value="ECO:0007669"/>
    <property type="project" value="UniProtKB-SubCell"/>
</dbReference>
<dbReference type="OrthoDB" id="1913956at2759"/>
<evidence type="ECO:0000256" key="5">
    <source>
        <dbReference type="ARBA" id="ARBA00012513"/>
    </source>
</evidence>
<keyword evidence="16 20" id="KW-0472">Membrane</keyword>
<dbReference type="InterPro" id="IPR013320">
    <property type="entry name" value="ConA-like_dom_sf"/>
</dbReference>
<evidence type="ECO:0000259" key="21">
    <source>
        <dbReference type="PROSITE" id="PS50011"/>
    </source>
</evidence>
<dbReference type="Gene3D" id="3.30.200.20">
    <property type="entry name" value="Phosphorylase Kinase, domain 1"/>
    <property type="match status" value="1"/>
</dbReference>
<dbReference type="InterPro" id="IPR001220">
    <property type="entry name" value="Legume_lectin_dom"/>
</dbReference>
<dbReference type="InterPro" id="IPR017441">
    <property type="entry name" value="Protein_kinase_ATP_BS"/>
</dbReference>
<name>A0A2P5B6U4_PARAD</name>
<evidence type="ECO:0000256" key="12">
    <source>
        <dbReference type="ARBA" id="ARBA00022741"/>
    </source>
</evidence>
<keyword evidence="8" id="KW-0808">Transferase</keyword>
<evidence type="ECO:0000313" key="22">
    <source>
        <dbReference type="EMBL" id="PON44495.1"/>
    </source>
</evidence>
<proteinExistence type="inferred from homology"/>
<feature type="binding site" evidence="19">
    <location>
        <position position="383"/>
    </location>
    <ligand>
        <name>ATP</name>
        <dbReference type="ChEBI" id="CHEBI:30616"/>
    </ligand>
</feature>
<dbReference type="SMART" id="SM00220">
    <property type="entry name" value="S_TKc"/>
    <property type="match status" value="1"/>
</dbReference>
<keyword evidence="23" id="KW-1185">Reference proteome</keyword>
<comment type="similarity">
    <text evidence="3">In the N-terminal section; belongs to the leguminous lectin family.</text>
</comment>
<comment type="caution">
    <text evidence="22">The sequence shown here is derived from an EMBL/GenBank/DDBJ whole genome shotgun (WGS) entry which is preliminary data.</text>
</comment>
<dbReference type="EC" id="2.7.11.1" evidence="5"/>
<evidence type="ECO:0000256" key="13">
    <source>
        <dbReference type="ARBA" id="ARBA00022777"/>
    </source>
</evidence>
<dbReference type="Pfam" id="PF07714">
    <property type="entry name" value="PK_Tyr_Ser-Thr"/>
    <property type="match status" value="1"/>
</dbReference>
<comment type="similarity">
    <text evidence="2">Belongs to the leguminous lectin family.</text>
</comment>
<dbReference type="InterPro" id="IPR011009">
    <property type="entry name" value="Kinase-like_dom_sf"/>
</dbReference>
<evidence type="ECO:0000256" key="8">
    <source>
        <dbReference type="ARBA" id="ARBA00022679"/>
    </source>
</evidence>
<dbReference type="Gene3D" id="2.60.120.200">
    <property type="match status" value="1"/>
</dbReference>
<dbReference type="STRING" id="3476.A0A2P5B6U4"/>
<evidence type="ECO:0000256" key="15">
    <source>
        <dbReference type="ARBA" id="ARBA00022989"/>
    </source>
</evidence>
<dbReference type="PROSITE" id="PS00107">
    <property type="entry name" value="PROTEIN_KINASE_ATP"/>
    <property type="match status" value="1"/>
</dbReference>
<dbReference type="GO" id="GO:0030246">
    <property type="term" value="F:carbohydrate binding"/>
    <property type="evidence" value="ECO:0007669"/>
    <property type="project" value="UniProtKB-KW"/>
</dbReference>
<dbReference type="FunFam" id="2.60.120.200:FF:000198">
    <property type="entry name" value="Probable L-type lectin-domain containing receptor kinase S.5"/>
    <property type="match status" value="1"/>
</dbReference>
<evidence type="ECO:0000256" key="14">
    <source>
        <dbReference type="ARBA" id="ARBA00022840"/>
    </source>
</evidence>
<dbReference type="PROSITE" id="PS00307">
    <property type="entry name" value="LECTIN_LEGUME_BETA"/>
    <property type="match status" value="1"/>
</dbReference>
<sequence>MELHFQLPIMGRMCFSQLLTRIFVIALLSGTLTKVGCLEFNYLTFDEDDEIHFYRENSEIEFQAILVTPDISDASKVMNKSGRFLYMEPLKIWRKEKDNSNGNIIASFNSTFVLNISPYSSNQIPIGEGLSFILTGKYPLPDNSDGKWLGIVNGTTDGLAQSQIVAVEFDTRKSFLEDIDDNHVGLDVNSIYSIKQVSLSDYGLNLSSGSNLTARIQYDGKNISVFLSLTNETTDNMTDSVLTWPLNLSDHLPERVYVGFSGSTGDNIIQRNRILAWDFQISNIEENPNLLWVWITIPLLVVLFLSGVVFYLYCSRVCCNEIPEETYPMIEERIQGSSMAPKKFQLRELRRATGNFSPKNKLGQGGFGTVYKGFLGNKAIAVKRISKDSRQGQQEFIVEVTTISSLNHKNLVKLIGWCYESHELLIVSEFMPNGSLDKFVFGMATPKLSWERRRNIIFGVAQALDYLHNGCEKRVLHRDIKASNILLDSEYNAKLGDFGLARTIQRDEKSHHTTREIAGTPGYMAPESFLTGRASVETDVYAFGVLMLEVISGRKPGSRNEENSFNNSMVVWIWRLYSNKMILDAVDSRLNKEFEDDEMNYFLVLGLACCHPNPHERPSMRTILKVLTGEEDPPMVPLEIPAFVWPSIPLLFKDDGETTEQGGDLSPISEIIGR</sequence>
<evidence type="ECO:0000256" key="4">
    <source>
        <dbReference type="ARBA" id="ARBA00010217"/>
    </source>
</evidence>
<dbReference type="InterPro" id="IPR001245">
    <property type="entry name" value="Ser-Thr/Tyr_kinase_cat_dom"/>
</dbReference>
<dbReference type="PROSITE" id="PS50011">
    <property type="entry name" value="PROTEIN_KINASE_DOM"/>
    <property type="match status" value="1"/>
</dbReference>
<feature type="domain" description="Protein kinase" evidence="21">
    <location>
        <begin position="356"/>
        <end position="635"/>
    </location>
</feature>
<keyword evidence="18" id="KW-0325">Glycoprotein</keyword>
<organism evidence="22 23">
    <name type="scientific">Parasponia andersonii</name>
    <name type="common">Sponia andersonii</name>
    <dbReference type="NCBI Taxonomy" id="3476"/>
    <lineage>
        <taxon>Eukaryota</taxon>
        <taxon>Viridiplantae</taxon>
        <taxon>Streptophyta</taxon>
        <taxon>Embryophyta</taxon>
        <taxon>Tracheophyta</taxon>
        <taxon>Spermatophyta</taxon>
        <taxon>Magnoliopsida</taxon>
        <taxon>eudicotyledons</taxon>
        <taxon>Gunneridae</taxon>
        <taxon>Pentapetalae</taxon>
        <taxon>rosids</taxon>
        <taxon>fabids</taxon>
        <taxon>Rosales</taxon>
        <taxon>Cannabaceae</taxon>
        <taxon>Parasponia</taxon>
    </lineage>
</organism>
<evidence type="ECO:0000256" key="2">
    <source>
        <dbReference type="ARBA" id="ARBA00007606"/>
    </source>
</evidence>
<keyword evidence="10" id="KW-0732">Signal</keyword>
<evidence type="ECO:0000256" key="20">
    <source>
        <dbReference type="SAM" id="Phobius"/>
    </source>
</evidence>
<evidence type="ECO:0000256" key="17">
    <source>
        <dbReference type="ARBA" id="ARBA00023170"/>
    </source>
</evidence>
<dbReference type="FunFam" id="3.30.200.20:FF:000162">
    <property type="entry name" value="Adenine nucleotide alpha hydrolase-like domain kinase"/>
    <property type="match status" value="1"/>
</dbReference>
<keyword evidence="6" id="KW-1003">Cell membrane</keyword>
<evidence type="ECO:0000256" key="16">
    <source>
        <dbReference type="ARBA" id="ARBA00023136"/>
    </source>
</evidence>
<keyword evidence="14 19" id="KW-0067">ATP-binding</keyword>
<evidence type="ECO:0000313" key="23">
    <source>
        <dbReference type="Proteomes" id="UP000237105"/>
    </source>
</evidence>
<dbReference type="SUPFAM" id="SSF49899">
    <property type="entry name" value="Concanavalin A-like lectins/glucanases"/>
    <property type="match status" value="1"/>
</dbReference>
<dbReference type="InterPro" id="IPR000985">
    <property type="entry name" value="Lectin_LegA_CS"/>
</dbReference>
<gene>
    <name evidence="22" type="ORF">PanWU01x14_266530</name>
</gene>
<evidence type="ECO:0000256" key="19">
    <source>
        <dbReference type="PROSITE-ProRule" id="PRU10141"/>
    </source>
</evidence>
<comment type="subcellular location">
    <subcellularLocation>
        <location evidence="1">Cell membrane</location>
        <topology evidence="1">Single-pass type I membrane protein</topology>
    </subcellularLocation>
</comment>
<dbReference type="FunFam" id="1.10.510.10:FF:000626">
    <property type="entry name" value="probable L-type lectin-domain containing receptor kinase S.5"/>
    <property type="match status" value="1"/>
</dbReference>
<dbReference type="PROSITE" id="PS00308">
    <property type="entry name" value="LECTIN_LEGUME_ALPHA"/>
    <property type="match status" value="1"/>
</dbReference>
<evidence type="ECO:0000256" key="9">
    <source>
        <dbReference type="ARBA" id="ARBA00022692"/>
    </source>
</evidence>
<keyword evidence="9 20" id="KW-0812">Transmembrane</keyword>
<keyword evidence="12 19" id="KW-0547">Nucleotide-binding</keyword>
<dbReference type="InterPro" id="IPR000719">
    <property type="entry name" value="Prot_kinase_dom"/>
</dbReference>
<dbReference type="PROSITE" id="PS00108">
    <property type="entry name" value="PROTEIN_KINASE_ST"/>
    <property type="match status" value="1"/>
</dbReference>
<dbReference type="InterPro" id="IPR008271">
    <property type="entry name" value="Ser/Thr_kinase_AS"/>
</dbReference>
<evidence type="ECO:0000256" key="10">
    <source>
        <dbReference type="ARBA" id="ARBA00022729"/>
    </source>
</evidence>
<evidence type="ECO:0000256" key="3">
    <source>
        <dbReference type="ARBA" id="ARBA00008536"/>
    </source>
</evidence>
<dbReference type="Proteomes" id="UP000237105">
    <property type="component" value="Unassembled WGS sequence"/>
</dbReference>
<evidence type="ECO:0000256" key="11">
    <source>
        <dbReference type="ARBA" id="ARBA00022734"/>
    </source>
</evidence>
<dbReference type="InterPro" id="IPR050528">
    <property type="entry name" value="L-type_Lectin-RKs"/>
</dbReference>
<keyword evidence="15 20" id="KW-1133">Transmembrane helix</keyword>
<evidence type="ECO:0000256" key="18">
    <source>
        <dbReference type="ARBA" id="ARBA00023180"/>
    </source>
</evidence>
<evidence type="ECO:0000256" key="6">
    <source>
        <dbReference type="ARBA" id="ARBA00022475"/>
    </source>
</evidence>
<comment type="similarity">
    <text evidence="4">In the C-terminal section; belongs to the protein kinase superfamily. Ser/Thr protein kinase family.</text>
</comment>
<dbReference type="SUPFAM" id="SSF56112">
    <property type="entry name" value="Protein kinase-like (PK-like)"/>
    <property type="match status" value="1"/>
</dbReference>
<dbReference type="PANTHER" id="PTHR27007">
    <property type="match status" value="1"/>
</dbReference>
<dbReference type="EMBL" id="JXTB01000349">
    <property type="protein sequence ID" value="PON44495.1"/>
    <property type="molecule type" value="Genomic_DNA"/>
</dbReference>
<evidence type="ECO:0000256" key="1">
    <source>
        <dbReference type="ARBA" id="ARBA00004251"/>
    </source>
</evidence>
<dbReference type="InterPro" id="IPR019825">
    <property type="entry name" value="Lectin_legB_Mn/Ca_BS"/>
</dbReference>
<dbReference type="GO" id="GO:0005524">
    <property type="term" value="F:ATP binding"/>
    <property type="evidence" value="ECO:0007669"/>
    <property type="project" value="UniProtKB-UniRule"/>
</dbReference>